<protein>
    <recommendedName>
        <fullName evidence="2">ASPIC/UnbV domain-containing protein</fullName>
    </recommendedName>
</protein>
<dbReference type="SUPFAM" id="SSF69318">
    <property type="entry name" value="Integrin alpha N-terminal domain"/>
    <property type="match status" value="1"/>
</dbReference>
<dbReference type="InterPro" id="IPR013517">
    <property type="entry name" value="FG-GAP"/>
</dbReference>
<evidence type="ECO:0000256" key="1">
    <source>
        <dbReference type="ARBA" id="ARBA00022729"/>
    </source>
</evidence>
<dbReference type="AlphaFoldDB" id="A0A3B1AYZ9"/>
<dbReference type="PANTHER" id="PTHR16026:SF0">
    <property type="entry name" value="CARTILAGE ACIDIC PROTEIN 1"/>
    <property type="match status" value="1"/>
</dbReference>
<dbReference type="SUPFAM" id="SSF48452">
    <property type="entry name" value="TPR-like"/>
    <property type="match status" value="1"/>
</dbReference>
<keyword evidence="1" id="KW-0732">Signal</keyword>
<sequence>MKIIKLSLIGILASFILGNAYFFYAYRGVAEEGMFEMRYGTIDEIFDYINMVWYIGSHYEKLTYNDSGSLNFDNYEKQLEIEGNDFEKGEISFHQGNFSNAVALIESDIKHSGESEQKLFWLAMSAMRQGEAQNCLARLKNPAQTNIFSLQHSRLCTLPVSVFHNKINGSSKAIRIFEKLLSKYDSGNLLYKWLLNFSYMTINQFPAHVPEKHRIDTEFIDHFYGEKKAEMEHKYRNIIFQDKAHKLGVNELDAGKGVAVEDFDGDGYLDLVIGGSFSPVKYFRNDAGDGFTDITKEAGLEGLLQAHIITAADYDNDGNMDLFFSLPPTHFRLFKNKGDGTFRDVTIETNLLKHHAPKPKKQYTFTWLSAWGDIDNDGDLDLFLAQRGLELPYFGGVMAMEQMDSILYLNEGNQFVDATEQFGLNDIVKDRGYVGGGFGDIDQDGYPELFLTSWTRTRSMMLQNVAGKRFEKTDQLNLKQHGFMAGFLDINHDGWLDVFIGSGNVAAATVTAQTVFGIKGSNNMNTILINNKGRLEEHPEYFRANMPAASMGASYGDINNDGCYDFYIGTGNPEAWHVLPNLMYIGESDGTRCTGFADNISMLNGFGTVQKGHGIVFFDYDNDGDQDIYSSLGGMWPSDAWPNQLFVNDSRPDNTWVKFRLRGRETNYFGLGAEIVVTAEDQDKNIIIRRYNMNNKTGFGSAPYLAHIGLMNAHKINKVEVKWPVSRKITTYQNIDLKQLYYLDENGTQYM</sequence>
<dbReference type="Pfam" id="PF13517">
    <property type="entry name" value="FG-GAP_3"/>
    <property type="match status" value="2"/>
</dbReference>
<dbReference type="InterPro" id="IPR011990">
    <property type="entry name" value="TPR-like_helical_dom_sf"/>
</dbReference>
<gene>
    <name evidence="3" type="ORF">MNBD_GAMMA21-2718</name>
</gene>
<accession>A0A3B1AYZ9</accession>
<dbReference type="Gene3D" id="2.130.10.130">
    <property type="entry name" value="Integrin alpha, N-terminal"/>
    <property type="match status" value="2"/>
</dbReference>
<dbReference type="InterPro" id="IPR028994">
    <property type="entry name" value="Integrin_alpha_N"/>
</dbReference>
<dbReference type="InterPro" id="IPR011519">
    <property type="entry name" value="UnbV_ASPIC"/>
</dbReference>
<name>A0A3B1AYZ9_9ZZZZ</name>
<feature type="domain" description="ASPIC/UnbV" evidence="2">
    <location>
        <begin position="670"/>
        <end position="741"/>
    </location>
</feature>
<reference evidence="3" key="1">
    <citation type="submission" date="2018-06" db="EMBL/GenBank/DDBJ databases">
        <authorList>
            <person name="Zhirakovskaya E."/>
        </authorList>
    </citation>
    <scope>NUCLEOTIDE SEQUENCE</scope>
</reference>
<proteinExistence type="predicted"/>
<dbReference type="EMBL" id="UOFR01000066">
    <property type="protein sequence ID" value="VAW99274.1"/>
    <property type="molecule type" value="Genomic_DNA"/>
</dbReference>
<organism evidence="3">
    <name type="scientific">hydrothermal vent metagenome</name>
    <dbReference type="NCBI Taxonomy" id="652676"/>
    <lineage>
        <taxon>unclassified sequences</taxon>
        <taxon>metagenomes</taxon>
        <taxon>ecological metagenomes</taxon>
    </lineage>
</organism>
<evidence type="ECO:0000313" key="3">
    <source>
        <dbReference type="EMBL" id="VAW99274.1"/>
    </source>
</evidence>
<dbReference type="Pfam" id="PF07593">
    <property type="entry name" value="UnbV_ASPIC"/>
    <property type="match status" value="1"/>
</dbReference>
<dbReference type="InterPro" id="IPR027039">
    <property type="entry name" value="Crtac1"/>
</dbReference>
<dbReference type="PANTHER" id="PTHR16026">
    <property type="entry name" value="CARTILAGE ACIDIC PROTEIN 1"/>
    <property type="match status" value="1"/>
</dbReference>
<evidence type="ECO:0000259" key="2">
    <source>
        <dbReference type="Pfam" id="PF07593"/>
    </source>
</evidence>